<proteinExistence type="predicted"/>
<protein>
    <submittedName>
        <fullName evidence="1">Uncharacterized protein</fullName>
    </submittedName>
</protein>
<dbReference type="EMBL" id="QGKW02001940">
    <property type="protein sequence ID" value="KAF2558230.1"/>
    <property type="molecule type" value="Genomic_DNA"/>
</dbReference>
<evidence type="ECO:0000313" key="2">
    <source>
        <dbReference type="Proteomes" id="UP000712281"/>
    </source>
</evidence>
<dbReference type="Proteomes" id="UP000712281">
    <property type="component" value="Unassembled WGS sequence"/>
</dbReference>
<comment type="caution">
    <text evidence="1">The sequence shown here is derived from an EMBL/GenBank/DDBJ whole genome shotgun (WGS) entry which is preliminary data.</text>
</comment>
<evidence type="ECO:0000313" key="1">
    <source>
        <dbReference type="EMBL" id="KAF2558230.1"/>
    </source>
</evidence>
<gene>
    <name evidence="1" type="ORF">F2Q68_00015279</name>
</gene>
<dbReference type="AlphaFoldDB" id="A0A8S9HMF4"/>
<reference evidence="1" key="1">
    <citation type="submission" date="2019-12" db="EMBL/GenBank/DDBJ databases">
        <title>Genome sequencing and annotation of Brassica cretica.</title>
        <authorList>
            <person name="Studholme D.J."/>
            <person name="Sarris P.F."/>
        </authorList>
    </citation>
    <scope>NUCLEOTIDE SEQUENCE</scope>
    <source>
        <strain evidence="1">PFS-001/15</strain>
        <tissue evidence="1">Leaf</tissue>
    </source>
</reference>
<accession>A0A8S9HMF4</accession>
<sequence>MMKRRCCLERDQFHGFRSVKVLKFDTPPAGSKNCPEAEGGFVRVQISLSRPVNFFMMMPRSLLPQIGTTKPVVPPASPIEDRGTAIPNRDRVIPERLRLSLLPQIGTTKPVVPPASPIEDRGMAIPIEDRDRVALGRGAKFVTLTGSSLARRVALPDHGVGLDGQSCSCLIVGLPVGLLSPTLGVGRPSVMFLFDCWPVGRPMLRTVRWCYTIWPPGSKYDLRI</sequence>
<name>A0A8S9HMF4_BRACR</name>
<organism evidence="1 2">
    <name type="scientific">Brassica cretica</name>
    <name type="common">Mustard</name>
    <dbReference type="NCBI Taxonomy" id="69181"/>
    <lineage>
        <taxon>Eukaryota</taxon>
        <taxon>Viridiplantae</taxon>
        <taxon>Streptophyta</taxon>
        <taxon>Embryophyta</taxon>
        <taxon>Tracheophyta</taxon>
        <taxon>Spermatophyta</taxon>
        <taxon>Magnoliopsida</taxon>
        <taxon>eudicotyledons</taxon>
        <taxon>Gunneridae</taxon>
        <taxon>Pentapetalae</taxon>
        <taxon>rosids</taxon>
        <taxon>malvids</taxon>
        <taxon>Brassicales</taxon>
        <taxon>Brassicaceae</taxon>
        <taxon>Brassiceae</taxon>
        <taxon>Brassica</taxon>
    </lineage>
</organism>